<feature type="compositionally biased region" description="Polar residues" evidence="1">
    <location>
        <begin position="1"/>
        <end position="11"/>
    </location>
</feature>
<dbReference type="AlphaFoldDB" id="A0A8J2P804"/>
<dbReference type="Proteomes" id="UP000708208">
    <property type="component" value="Unassembled WGS sequence"/>
</dbReference>
<dbReference type="EMBL" id="CAJVCH010288586">
    <property type="protein sequence ID" value="CAG7785083.1"/>
    <property type="molecule type" value="Genomic_DNA"/>
</dbReference>
<proteinExistence type="predicted"/>
<feature type="region of interest" description="Disordered" evidence="1">
    <location>
        <begin position="1"/>
        <end position="36"/>
    </location>
</feature>
<sequence>MLQLKLLTNVSPVNDEDNEQDDEVVPDCRSGDSEIPVTPVGLVDPEHLHDIKKVLWHYESDDAKGRIVRQDVNLNQTAIFSPDNTSSSWSSKYDDDSDIVNTNRDQQGTIVDSSSLFGIDSEDLQFAQNEDVPKSSATTRVDTFCVGETHSKRKQNDS</sequence>
<name>A0A8J2P804_9HEXA</name>
<feature type="region of interest" description="Disordered" evidence="1">
    <location>
        <begin position="79"/>
        <end position="107"/>
    </location>
</feature>
<organism evidence="2 3">
    <name type="scientific">Allacma fusca</name>
    <dbReference type="NCBI Taxonomy" id="39272"/>
    <lineage>
        <taxon>Eukaryota</taxon>
        <taxon>Metazoa</taxon>
        <taxon>Ecdysozoa</taxon>
        <taxon>Arthropoda</taxon>
        <taxon>Hexapoda</taxon>
        <taxon>Collembola</taxon>
        <taxon>Symphypleona</taxon>
        <taxon>Sminthuridae</taxon>
        <taxon>Allacma</taxon>
    </lineage>
</organism>
<evidence type="ECO:0000256" key="1">
    <source>
        <dbReference type="SAM" id="MobiDB-lite"/>
    </source>
</evidence>
<feature type="compositionally biased region" description="Acidic residues" evidence="1">
    <location>
        <begin position="14"/>
        <end position="25"/>
    </location>
</feature>
<protein>
    <submittedName>
        <fullName evidence="2">Uncharacterized protein</fullName>
    </submittedName>
</protein>
<reference evidence="2" key="1">
    <citation type="submission" date="2021-06" db="EMBL/GenBank/DDBJ databases">
        <authorList>
            <person name="Hodson N. C."/>
            <person name="Mongue J. A."/>
            <person name="Jaron S. K."/>
        </authorList>
    </citation>
    <scope>NUCLEOTIDE SEQUENCE</scope>
</reference>
<evidence type="ECO:0000313" key="2">
    <source>
        <dbReference type="EMBL" id="CAG7785083.1"/>
    </source>
</evidence>
<accession>A0A8J2P804</accession>
<evidence type="ECO:0000313" key="3">
    <source>
        <dbReference type="Proteomes" id="UP000708208"/>
    </source>
</evidence>
<feature type="non-terminal residue" evidence="2">
    <location>
        <position position="1"/>
    </location>
</feature>
<comment type="caution">
    <text evidence="2">The sequence shown here is derived from an EMBL/GenBank/DDBJ whole genome shotgun (WGS) entry which is preliminary data.</text>
</comment>
<keyword evidence="3" id="KW-1185">Reference proteome</keyword>
<gene>
    <name evidence="2" type="ORF">AFUS01_LOCUS23730</name>
</gene>